<organism evidence="1 2">
    <name type="scientific">Trypanosoma cruzi</name>
    <dbReference type="NCBI Taxonomy" id="5693"/>
    <lineage>
        <taxon>Eukaryota</taxon>
        <taxon>Discoba</taxon>
        <taxon>Euglenozoa</taxon>
        <taxon>Kinetoplastea</taxon>
        <taxon>Metakinetoplastina</taxon>
        <taxon>Trypanosomatida</taxon>
        <taxon>Trypanosomatidae</taxon>
        <taxon>Trypanosoma</taxon>
        <taxon>Schizotrypanum</taxon>
    </lineage>
</organism>
<proteinExistence type="predicted"/>
<accession>A0A7J6Y5V0</accession>
<reference evidence="1 2" key="1">
    <citation type="journal article" date="2019" name="Genome Biol. Evol.">
        <title>Nanopore Sequencing Significantly Improves Genome Assembly of the Protozoan Parasite Trypanosoma cruzi.</title>
        <authorList>
            <person name="Diaz-Viraque F."/>
            <person name="Pita S."/>
            <person name="Greif G."/>
            <person name="de Souza R.C.M."/>
            <person name="Iraola G."/>
            <person name="Robello C."/>
        </authorList>
    </citation>
    <scope>NUCLEOTIDE SEQUENCE [LARGE SCALE GENOMIC DNA]</scope>
    <source>
        <strain evidence="1 2">Berenice</strain>
    </source>
</reference>
<gene>
    <name evidence="1" type="ORF">ECC02_004885</name>
</gene>
<evidence type="ECO:0000313" key="2">
    <source>
        <dbReference type="Proteomes" id="UP000583944"/>
    </source>
</evidence>
<dbReference type="VEuPathDB" id="TriTrypDB:ECC02_004885"/>
<dbReference type="VEuPathDB" id="TriTrypDB:BCY84_15728"/>
<protein>
    <submittedName>
        <fullName evidence="1">Uncharacterized protein</fullName>
    </submittedName>
</protein>
<dbReference type="EMBL" id="JABDHM010000030">
    <property type="protein sequence ID" value="KAF5222131.1"/>
    <property type="molecule type" value="Genomic_DNA"/>
</dbReference>
<sequence>MSLEKSLHGCTRVAFFFSALVVELRTHKTKKKQNNGWFRMDSTSRKEAVETLLRTCSRGGDREYVARLLLLQQITGERVNDVAGELDGASIVDEVLFHGEGHGTTLPRITPPPLFTIGAKELWEAFPSWCRDTELQRRRCDGDAVHGHSFVCCAWNLGRVAGELSFPSIRGWAAAYRSPWCHRYQLPLLTRDGSGGDKNNNNNKNGESGMCCINSLEEEANAIEAAQREGRLMGALDYGEPAAVIMELQQRLNHRLEKYGAQYFYTPCGAAGKEMEVRFASPWATSAFVRNLSSAEEVTSGFVTLEVIALECVDIAEEERPVQAASSLFDGDEMWVKGGREEDEWPSFSGMTNTFSSVGRRRWSAGHSFQLRVNPTELLIRHDTAHLIANLKYHGDGNVGNAANDSSRMWLFHKDQGRPETLPFPRRKCRNHDLVTTLERGEEEWPTFLENLDLDALVSLLCARVEKSDNAVVPLGVSPIVRVTLPLVAPSPARMWERALQKRSTAVAAAAVGVAAMVRNRSGRG</sequence>
<comment type="caution">
    <text evidence="1">The sequence shown here is derived from an EMBL/GenBank/DDBJ whole genome shotgun (WGS) entry which is preliminary data.</text>
</comment>
<dbReference type="Proteomes" id="UP000583944">
    <property type="component" value="Unassembled WGS sequence"/>
</dbReference>
<evidence type="ECO:0000313" key="1">
    <source>
        <dbReference type="EMBL" id="KAF5222131.1"/>
    </source>
</evidence>
<dbReference type="AlphaFoldDB" id="A0A7J6Y5V0"/>
<name>A0A7J6Y5V0_TRYCR</name>